<dbReference type="EMBL" id="CP064789">
    <property type="protein sequence ID" value="QSG12297.1"/>
    <property type="molecule type" value="Genomic_DNA"/>
</dbReference>
<reference evidence="1" key="1">
    <citation type="submission" date="2020-11" db="EMBL/GenBank/DDBJ databases">
        <title>Carbohydrate-dependent, anaerobic sulfur respiration: A novel catabolism in halophilic archaea.</title>
        <authorList>
            <person name="Sorokin D.Y."/>
            <person name="Messina E."/>
            <person name="Smedile F."/>
            <person name="La Cono V."/>
            <person name="Hallsworth J.E."/>
            <person name="Yakimov M.M."/>
        </authorList>
    </citation>
    <scope>NUCLEOTIDE SEQUENCE</scope>
    <source>
        <strain evidence="1">HSR-Bgl</strain>
    </source>
</reference>
<accession>A0A897NHU8</accession>
<gene>
    <name evidence="1" type="ORF">HSBGL_1886</name>
</gene>
<name>A0A897NHU8_9EURY</name>
<sequence>MFVDVVSIASGGSDNVSVALVTLPRVAVDSREAGCRTGFLPRGCRGRYGSGYTHPSERALGEPDFPVSPDETHIGAKRVEAAY</sequence>
<organism evidence="1 2">
    <name type="scientific">Halapricum desulfuricans</name>
    <dbReference type="NCBI Taxonomy" id="2841257"/>
    <lineage>
        <taxon>Archaea</taxon>
        <taxon>Methanobacteriati</taxon>
        <taxon>Methanobacteriota</taxon>
        <taxon>Stenosarchaea group</taxon>
        <taxon>Halobacteria</taxon>
        <taxon>Halobacteriales</taxon>
        <taxon>Haloarculaceae</taxon>
        <taxon>Halapricum</taxon>
    </lineage>
</organism>
<proteinExistence type="predicted"/>
<evidence type="ECO:0000313" key="2">
    <source>
        <dbReference type="Proteomes" id="UP000663305"/>
    </source>
</evidence>
<protein>
    <submittedName>
        <fullName evidence="1">Uncharacterized protein</fullName>
    </submittedName>
</protein>
<dbReference type="AlphaFoldDB" id="A0A897NHU8"/>
<evidence type="ECO:0000313" key="1">
    <source>
        <dbReference type="EMBL" id="QSG12297.1"/>
    </source>
</evidence>
<dbReference type="Proteomes" id="UP000663305">
    <property type="component" value="Chromosome"/>
</dbReference>